<sequence length="62" mass="7097">MNNNNHEIYQIIMSVGKIEILTEAGETAFTLEHSFEGTRNISNYFSKRFTCTKSQLEALTSH</sequence>
<proteinExistence type="predicted"/>
<accession>A0A085VF42</accession>
<organism evidence="1 2">
    <name type="scientific">Pseudomonas syringae</name>
    <dbReference type="NCBI Taxonomy" id="317"/>
    <lineage>
        <taxon>Bacteria</taxon>
        <taxon>Pseudomonadati</taxon>
        <taxon>Pseudomonadota</taxon>
        <taxon>Gammaproteobacteria</taxon>
        <taxon>Pseudomonadales</taxon>
        <taxon>Pseudomonadaceae</taxon>
        <taxon>Pseudomonas</taxon>
    </lineage>
</organism>
<name>A0A085VF42_PSESX</name>
<dbReference type="RefSeq" id="WP_047572553.1">
    <property type="nucleotide sequence ID" value="NZ_JPQT01000063.1"/>
</dbReference>
<dbReference type="PATRIC" id="fig|317.174.peg.964"/>
<evidence type="ECO:0000313" key="2">
    <source>
        <dbReference type="Proteomes" id="UP000028643"/>
    </source>
</evidence>
<reference evidence="1 2" key="1">
    <citation type="submission" date="2014-07" db="EMBL/GenBank/DDBJ databases">
        <title>Draft Genome Sequences of Environmental Pseudomonas syringae strains.</title>
        <authorList>
            <person name="Baltrus D.A."/>
            <person name="Berge O."/>
            <person name="Morris C."/>
        </authorList>
    </citation>
    <scope>NUCLEOTIDE SEQUENCE [LARGE SCALE GENOMIC DNA]</scope>
    <source>
        <strain evidence="1 2">CEB003</strain>
    </source>
</reference>
<evidence type="ECO:0000313" key="1">
    <source>
        <dbReference type="EMBL" id="KFE54055.1"/>
    </source>
</evidence>
<dbReference type="EMBL" id="JPQT01000063">
    <property type="protein sequence ID" value="KFE54055.1"/>
    <property type="molecule type" value="Genomic_DNA"/>
</dbReference>
<dbReference type="AlphaFoldDB" id="A0A085VF42"/>
<dbReference type="Proteomes" id="UP000028643">
    <property type="component" value="Unassembled WGS sequence"/>
</dbReference>
<protein>
    <submittedName>
        <fullName evidence="1">Uncharacterized protein</fullName>
    </submittedName>
</protein>
<comment type="caution">
    <text evidence="1">The sequence shown here is derived from an EMBL/GenBank/DDBJ whole genome shotgun (WGS) entry which is preliminary data.</text>
</comment>
<gene>
    <name evidence="1" type="ORF">IV02_04730</name>
</gene>